<evidence type="ECO:0000313" key="1">
    <source>
        <dbReference type="EMBL" id="NML98015.1"/>
    </source>
</evidence>
<proteinExistence type="predicted"/>
<evidence type="ECO:0008006" key="3">
    <source>
        <dbReference type="Google" id="ProtNLM"/>
    </source>
</evidence>
<keyword evidence="2" id="KW-1185">Reference proteome</keyword>
<reference evidence="1 2" key="1">
    <citation type="submission" date="2020-04" db="EMBL/GenBank/DDBJ databases">
        <title>Paraburkholderia sp. RP-4-7 isolated from soil.</title>
        <authorList>
            <person name="Dahal R.H."/>
        </authorList>
    </citation>
    <scope>NUCLEOTIDE SEQUENCE [LARGE SCALE GENOMIC DNA]</scope>
    <source>
        <strain evidence="1 2">RP-4-7</strain>
    </source>
</reference>
<dbReference type="RefSeq" id="WP_169485077.1">
    <property type="nucleotide sequence ID" value="NZ_JABBGJ010000007.1"/>
</dbReference>
<dbReference type="AlphaFoldDB" id="A0A848IBT9"/>
<accession>A0A848IBT9</accession>
<dbReference type="Proteomes" id="UP000544134">
    <property type="component" value="Unassembled WGS sequence"/>
</dbReference>
<name>A0A848IBT9_9BURK</name>
<evidence type="ECO:0000313" key="2">
    <source>
        <dbReference type="Proteomes" id="UP000544134"/>
    </source>
</evidence>
<gene>
    <name evidence="1" type="ORF">HHL24_08640</name>
</gene>
<sequence>MAIHDHLTTTQIPVRFPDSRRELTVRAKIHGMRVAAVWQVLMSIAGDIENIRFATDQSQGYEEITISFAPTSFESLEAIVDRIKKIPWVADTVLC</sequence>
<organism evidence="1 2">
    <name type="scientific">Paraburkholderia polaris</name>
    <dbReference type="NCBI Taxonomy" id="2728848"/>
    <lineage>
        <taxon>Bacteria</taxon>
        <taxon>Pseudomonadati</taxon>
        <taxon>Pseudomonadota</taxon>
        <taxon>Betaproteobacteria</taxon>
        <taxon>Burkholderiales</taxon>
        <taxon>Burkholderiaceae</taxon>
        <taxon>Paraburkholderia</taxon>
    </lineage>
</organism>
<dbReference type="EMBL" id="JABBGJ010000007">
    <property type="protein sequence ID" value="NML98015.1"/>
    <property type="molecule type" value="Genomic_DNA"/>
</dbReference>
<comment type="caution">
    <text evidence="1">The sequence shown here is derived from an EMBL/GenBank/DDBJ whole genome shotgun (WGS) entry which is preliminary data.</text>
</comment>
<protein>
    <recommendedName>
        <fullName evidence="3">ACT domain-containing protein</fullName>
    </recommendedName>
</protein>